<evidence type="ECO:0000259" key="12">
    <source>
        <dbReference type="Pfam" id="PF01593"/>
    </source>
</evidence>
<dbReference type="SUPFAM" id="SSF54373">
    <property type="entry name" value="FAD-linked reductases, C-terminal domain"/>
    <property type="match status" value="1"/>
</dbReference>
<dbReference type="InterPro" id="IPR050464">
    <property type="entry name" value="Zeta_carotene_desat/Oxidored"/>
</dbReference>
<comment type="pathway">
    <text evidence="3 11">Porphyrin-containing compound metabolism; protoheme biosynthesis.</text>
</comment>
<dbReference type="InterPro" id="IPR002937">
    <property type="entry name" value="Amino_oxidase"/>
</dbReference>
<keyword evidence="11" id="KW-0963">Cytoplasm</keyword>
<keyword evidence="9 11" id="KW-0560">Oxidoreductase</keyword>
<dbReference type="Gene3D" id="1.10.3110.10">
    <property type="entry name" value="protoporphyrinogen ix oxidase, domain 3"/>
    <property type="match status" value="1"/>
</dbReference>
<keyword evidence="8 11" id="KW-0274">FAD</keyword>
<gene>
    <name evidence="13" type="ORF">ACFQ1X_14815</name>
</gene>
<dbReference type="NCBIfam" id="TIGR00562">
    <property type="entry name" value="proto_IX_ox"/>
    <property type="match status" value="1"/>
</dbReference>
<protein>
    <recommendedName>
        <fullName evidence="6 11">Coproporphyrinogen III oxidase</fullName>
        <ecNumber evidence="5 11">1.3.3.15</ecNumber>
    </recommendedName>
</protein>
<dbReference type="InterPro" id="IPR036188">
    <property type="entry name" value="FAD/NAD-bd_sf"/>
</dbReference>
<dbReference type="GO" id="GO:0004729">
    <property type="term" value="F:oxygen-dependent protoporphyrinogen oxidase activity"/>
    <property type="evidence" value="ECO:0007669"/>
    <property type="project" value="UniProtKB-EC"/>
</dbReference>
<evidence type="ECO:0000313" key="14">
    <source>
        <dbReference type="Proteomes" id="UP001597109"/>
    </source>
</evidence>
<keyword evidence="14" id="KW-1185">Reference proteome</keyword>
<evidence type="ECO:0000256" key="9">
    <source>
        <dbReference type="ARBA" id="ARBA00023002"/>
    </source>
</evidence>
<dbReference type="EMBL" id="JBHTKI010000023">
    <property type="protein sequence ID" value="MFD1032708.1"/>
    <property type="molecule type" value="Genomic_DNA"/>
</dbReference>
<evidence type="ECO:0000256" key="4">
    <source>
        <dbReference type="ARBA" id="ARBA00008310"/>
    </source>
</evidence>
<comment type="cofactor">
    <cofactor evidence="2 11">
        <name>FAD</name>
        <dbReference type="ChEBI" id="CHEBI:57692"/>
    </cofactor>
</comment>
<comment type="caution">
    <text evidence="13">The sequence shown here is derived from an EMBL/GenBank/DDBJ whole genome shotgun (WGS) entry which is preliminary data.</text>
</comment>
<evidence type="ECO:0000256" key="7">
    <source>
        <dbReference type="ARBA" id="ARBA00022630"/>
    </source>
</evidence>
<accession>A0ABW3LDK5</accession>
<dbReference type="Gene3D" id="3.50.50.60">
    <property type="entry name" value="FAD/NAD(P)-binding domain"/>
    <property type="match status" value="1"/>
</dbReference>
<dbReference type="Pfam" id="PF01593">
    <property type="entry name" value="Amino_oxidase"/>
    <property type="match status" value="1"/>
</dbReference>
<dbReference type="PANTHER" id="PTHR42923:SF3">
    <property type="entry name" value="PROTOPORPHYRINOGEN OXIDASE"/>
    <property type="match status" value="1"/>
</dbReference>
<dbReference type="Gene3D" id="3.90.660.20">
    <property type="entry name" value="Protoporphyrinogen oxidase, mitochondrial, domain 2"/>
    <property type="match status" value="1"/>
</dbReference>
<dbReference type="InterPro" id="IPR004572">
    <property type="entry name" value="Protoporphyrinogen_oxidase"/>
</dbReference>
<name>A0ABW3LDK5_9BACL</name>
<organism evidence="13 14">
    <name type="scientific">Metaplanococcus flavidus</name>
    <dbReference type="NCBI Taxonomy" id="569883"/>
    <lineage>
        <taxon>Bacteria</taxon>
        <taxon>Bacillati</taxon>
        <taxon>Bacillota</taxon>
        <taxon>Bacilli</taxon>
        <taxon>Bacillales</taxon>
        <taxon>Caryophanaceae</taxon>
        <taxon>Metaplanococcus</taxon>
    </lineage>
</organism>
<evidence type="ECO:0000256" key="1">
    <source>
        <dbReference type="ARBA" id="ARBA00001755"/>
    </source>
</evidence>
<dbReference type="PANTHER" id="PTHR42923">
    <property type="entry name" value="PROTOPORPHYRINOGEN OXIDASE"/>
    <property type="match status" value="1"/>
</dbReference>
<dbReference type="RefSeq" id="WP_144839444.1">
    <property type="nucleotide sequence ID" value="NZ_JBHTKI010000023.1"/>
</dbReference>
<keyword evidence="10 11" id="KW-0350">Heme biosynthesis</keyword>
<feature type="domain" description="Amine oxidase" evidence="12">
    <location>
        <begin position="11"/>
        <end position="457"/>
    </location>
</feature>
<reference evidence="14" key="1">
    <citation type="journal article" date="2019" name="Int. J. Syst. Evol. Microbiol.">
        <title>The Global Catalogue of Microorganisms (GCM) 10K type strain sequencing project: providing services to taxonomists for standard genome sequencing and annotation.</title>
        <authorList>
            <consortium name="The Broad Institute Genomics Platform"/>
            <consortium name="The Broad Institute Genome Sequencing Center for Infectious Disease"/>
            <person name="Wu L."/>
            <person name="Ma J."/>
        </authorList>
    </citation>
    <scope>NUCLEOTIDE SEQUENCE [LARGE SCALE GENOMIC DNA]</scope>
    <source>
        <strain evidence="14">CCUG 56756</strain>
    </source>
</reference>
<comment type="function">
    <text evidence="11">Involved in coproporphyrin-dependent heme b biosynthesis. Catalyzes the oxidation of coproporphyrinogen III to coproporphyrin III.</text>
</comment>
<proteinExistence type="inferred from homology"/>
<keyword evidence="7 11" id="KW-0285">Flavoprotein</keyword>
<comment type="catalytic activity">
    <reaction evidence="1">
        <text>coproporphyrinogen III + 3 O2 = coproporphyrin III + 3 H2O2</text>
        <dbReference type="Rhea" id="RHEA:43436"/>
        <dbReference type="ChEBI" id="CHEBI:15379"/>
        <dbReference type="ChEBI" id="CHEBI:16240"/>
        <dbReference type="ChEBI" id="CHEBI:57309"/>
        <dbReference type="ChEBI" id="CHEBI:131725"/>
        <dbReference type="EC" id="1.3.3.15"/>
    </reaction>
    <physiologicalReaction direction="left-to-right" evidence="1">
        <dbReference type="Rhea" id="RHEA:43437"/>
    </physiologicalReaction>
</comment>
<evidence type="ECO:0000256" key="6">
    <source>
        <dbReference type="ARBA" id="ARBA00019046"/>
    </source>
</evidence>
<evidence type="ECO:0000256" key="10">
    <source>
        <dbReference type="ARBA" id="ARBA00023133"/>
    </source>
</evidence>
<comment type="subcellular location">
    <subcellularLocation>
        <location evidence="11">Cytoplasm</location>
    </subcellularLocation>
</comment>
<dbReference type="SUPFAM" id="SSF51905">
    <property type="entry name" value="FAD/NAD(P)-binding domain"/>
    <property type="match status" value="1"/>
</dbReference>
<evidence type="ECO:0000256" key="8">
    <source>
        <dbReference type="ARBA" id="ARBA00022827"/>
    </source>
</evidence>
<evidence type="ECO:0000256" key="2">
    <source>
        <dbReference type="ARBA" id="ARBA00001974"/>
    </source>
</evidence>
<dbReference type="EC" id="1.3.3.15" evidence="5 11"/>
<evidence type="ECO:0000313" key="13">
    <source>
        <dbReference type="EMBL" id="MFD1032708.1"/>
    </source>
</evidence>
<sequence length="464" mass="51146">MKKVAIIGGGITGLSAMHYLQKLSQQKNLGLELVLIEKNQELGGKIRTVKNEEFIMETGADSIVARHASVWPLVEELGLEEHVVYNGTGISYLYTDSGLHPIPKDTVFGIPMDENALFSSTLISEQGKQEALKDFETKNEHFTRDSSIGEFLESFLGKELVEKQIAPVLSGVYSGKLHDLTLASTLPYLVDYKNDYGSIIKGLEANKAKFQGAANKKFLSFDEGMAVLIDRLEETLADADIMKAAEVTTIEENGGAMTLRLAEGSSLDAEYVVITTPHDLAQQVLGLDELEPEFKQLHNSSLISIYLGFDIPDAELPADGTGFIVAENTDLRCNACTWTSRKWSHTSKEAHLLVRLFYKSSNTGFEELKEMTQQQLAEIALEDLRKSLQLEAEPKSVEVTAWNGNMPNYNMNHKSAVEGLERKLAEHLPNVRLAGASYYGVGIGACIQNGKDLAEKLIVELDSE</sequence>
<evidence type="ECO:0000256" key="3">
    <source>
        <dbReference type="ARBA" id="ARBA00004744"/>
    </source>
</evidence>
<comment type="similarity">
    <text evidence="4 11">Belongs to the protoporphyrinogen/coproporphyrinogen oxidase family. Coproporphyrinogen III oxidase subfamily.</text>
</comment>
<evidence type="ECO:0000256" key="5">
    <source>
        <dbReference type="ARBA" id="ARBA00012402"/>
    </source>
</evidence>
<evidence type="ECO:0000256" key="11">
    <source>
        <dbReference type="RuleBase" id="RU364052"/>
    </source>
</evidence>
<dbReference type="Proteomes" id="UP001597109">
    <property type="component" value="Unassembled WGS sequence"/>
</dbReference>
<dbReference type="NCBIfam" id="NF009081">
    <property type="entry name" value="PRK12416.1"/>
    <property type="match status" value="1"/>
</dbReference>